<reference evidence="8 9" key="1">
    <citation type="journal article" date="2019" name="Nat. Microbiol.">
        <title>Mediterranean grassland soil C-N compound turnover is dependent on rainfall and depth, and is mediated by genomically divergent microorganisms.</title>
        <authorList>
            <person name="Diamond S."/>
            <person name="Andeer P.F."/>
            <person name="Li Z."/>
            <person name="Crits-Christoph A."/>
            <person name="Burstein D."/>
            <person name="Anantharaman K."/>
            <person name="Lane K.R."/>
            <person name="Thomas B.C."/>
            <person name="Pan C."/>
            <person name="Northen T.R."/>
            <person name="Banfield J.F."/>
        </authorList>
    </citation>
    <scope>NUCLEOTIDE SEQUENCE [LARGE SCALE GENOMIC DNA]</scope>
    <source>
        <strain evidence="8">WS_1</strain>
    </source>
</reference>
<feature type="transmembrane region" description="Helical" evidence="6">
    <location>
        <begin position="70"/>
        <end position="91"/>
    </location>
</feature>
<evidence type="ECO:0000259" key="7">
    <source>
        <dbReference type="Pfam" id="PF14378"/>
    </source>
</evidence>
<feature type="transmembrane region" description="Helical" evidence="6">
    <location>
        <begin position="270"/>
        <end position="288"/>
    </location>
</feature>
<feature type="transmembrane region" description="Helical" evidence="6">
    <location>
        <begin position="243"/>
        <end position="264"/>
    </location>
</feature>
<dbReference type="InterPro" id="IPR052185">
    <property type="entry name" value="IPC_Synthase-Related"/>
</dbReference>
<feature type="compositionally biased region" description="Basic and acidic residues" evidence="5">
    <location>
        <begin position="327"/>
        <end position="336"/>
    </location>
</feature>
<feature type="domain" description="Inositolphosphotransferase Aur1/Ipt1" evidence="7">
    <location>
        <begin position="141"/>
        <end position="309"/>
    </location>
</feature>
<dbReference type="GO" id="GO:0016020">
    <property type="term" value="C:membrane"/>
    <property type="evidence" value="ECO:0007669"/>
    <property type="project" value="UniProtKB-SubCell"/>
</dbReference>
<gene>
    <name evidence="8" type="ORF">E6K71_09770</name>
</gene>
<feature type="transmembrane region" description="Helical" evidence="6">
    <location>
        <begin position="293"/>
        <end position="311"/>
    </location>
</feature>
<dbReference type="PANTHER" id="PTHR31310">
    <property type="match status" value="1"/>
</dbReference>
<keyword evidence="2 6" id="KW-0812">Transmembrane</keyword>
<feature type="transmembrane region" description="Helical" evidence="6">
    <location>
        <begin position="187"/>
        <end position="208"/>
    </location>
</feature>
<dbReference type="InterPro" id="IPR026841">
    <property type="entry name" value="Aur1/Ipt1"/>
</dbReference>
<evidence type="ECO:0000313" key="8">
    <source>
        <dbReference type="EMBL" id="TMQ47501.1"/>
    </source>
</evidence>
<feature type="transmembrane region" description="Helical" evidence="6">
    <location>
        <begin position="39"/>
        <end position="58"/>
    </location>
</feature>
<evidence type="ECO:0000256" key="6">
    <source>
        <dbReference type="SAM" id="Phobius"/>
    </source>
</evidence>
<dbReference type="Proteomes" id="UP000316292">
    <property type="component" value="Unassembled WGS sequence"/>
</dbReference>
<comment type="caution">
    <text evidence="8">The sequence shown here is derived from an EMBL/GenBank/DDBJ whole genome shotgun (WGS) entry which is preliminary data.</text>
</comment>
<dbReference type="Gene3D" id="1.20.144.10">
    <property type="entry name" value="Phosphatidic acid phosphatase type 2/haloperoxidase"/>
    <property type="match status" value="1"/>
</dbReference>
<keyword evidence="4 6" id="KW-0472">Membrane</keyword>
<sequence>MMERAREGVTDRDERVADRDVPRLDVWRRAVFALRPEEFMALLLYLPVAVTLAVMGGARPEALSSPASSYPGVLARLLVLLFSAALLVWVARAKPHWKLVRDAMPFVLCANLYASLHDLIRVYRAPDITGVLYRWDLALFGFEPAIWAERFIHPLLTDYFTVCYWLFYVLAPLLGLLLYLRKDFRAFRATMVSVVLCIYLGYIGYVAWPASAPRLFIPGAFAVPLHGLEILDFTRAATVAVPLTAHGAFPSLHCAVALLAVLLAWRHLRWFAWLQMPLAGGLILGTVYLRHHWVVDILAGFVLTFFAYWAGPRLEDWWSAHAGWSGERETMEDSPMRRPPASAKNVRESDETPRVAANVMES</sequence>
<accession>A0A538S814</accession>
<evidence type="ECO:0000256" key="2">
    <source>
        <dbReference type="ARBA" id="ARBA00022692"/>
    </source>
</evidence>
<organism evidence="8 9">
    <name type="scientific">Eiseniibacteriota bacterium</name>
    <dbReference type="NCBI Taxonomy" id="2212470"/>
    <lineage>
        <taxon>Bacteria</taxon>
        <taxon>Candidatus Eiseniibacteriota</taxon>
    </lineage>
</organism>
<comment type="subcellular location">
    <subcellularLocation>
        <location evidence="1">Membrane</location>
        <topology evidence="1">Multi-pass membrane protein</topology>
    </subcellularLocation>
</comment>
<dbReference type="AlphaFoldDB" id="A0A538S814"/>
<dbReference type="SUPFAM" id="SSF48317">
    <property type="entry name" value="Acid phosphatase/Vanadium-dependent haloperoxidase"/>
    <property type="match status" value="1"/>
</dbReference>
<feature type="transmembrane region" description="Helical" evidence="6">
    <location>
        <begin position="159"/>
        <end position="180"/>
    </location>
</feature>
<feature type="region of interest" description="Disordered" evidence="5">
    <location>
        <begin position="327"/>
        <end position="362"/>
    </location>
</feature>
<dbReference type="PANTHER" id="PTHR31310:SF7">
    <property type="entry name" value="PA-PHOSPHATASE RELATED-FAMILY PROTEIN DDB_G0268928"/>
    <property type="match status" value="1"/>
</dbReference>
<protein>
    <submittedName>
        <fullName evidence="8">Phosphatase PAP2 family protein</fullName>
    </submittedName>
</protein>
<evidence type="ECO:0000256" key="4">
    <source>
        <dbReference type="ARBA" id="ARBA00023136"/>
    </source>
</evidence>
<dbReference type="EMBL" id="VBOR01000109">
    <property type="protein sequence ID" value="TMQ47501.1"/>
    <property type="molecule type" value="Genomic_DNA"/>
</dbReference>
<evidence type="ECO:0000256" key="5">
    <source>
        <dbReference type="SAM" id="MobiDB-lite"/>
    </source>
</evidence>
<evidence type="ECO:0000256" key="1">
    <source>
        <dbReference type="ARBA" id="ARBA00004141"/>
    </source>
</evidence>
<name>A0A538S814_UNCEI</name>
<dbReference type="InterPro" id="IPR036938">
    <property type="entry name" value="PAP2/HPO_sf"/>
</dbReference>
<evidence type="ECO:0000256" key="3">
    <source>
        <dbReference type="ARBA" id="ARBA00022989"/>
    </source>
</evidence>
<keyword evidence="3 6" id="KW-1133">Transmembrane helix</keyword>
<dbReference type="Pfam" id="PF14378">
    <property type="entry name" value="PAP2_3"/>
    <property type="match status" value="1"/>
</dbReference>
<evidence type="ECO:0000313" key="9">
    <source>
        <dbReference type="Proteomes" id="UP000316292"/>
    </source>
</evidence>
<proteinExistence type="predicted"/>